<dbReference type="PANTHER" id="PTHR48043">
    <property type="entry name" value="EG:EG0003.4 PROTEIN-RELATED"/>
    <property type="match status" value="1"/>
</dbReference>
<accession>A0A9J6BSC5</accession>
<name>A0A9J6BSC5_POLVA</name>
<sequence>MFSLAEYFHNVTVVSPYPVKKPLHFYDEVSLESNLYDAEFYAAEIPSILNIEQIPFISSLRYFYESGEDTVNYVLTHPNMIELMKSGKKFDACIIENSHFEALMGLAEIFECVLITYTTYPSVHLIDRMTGNISPTSFVPNSLLEYTDTMNFKERFFNTLNTLMEKIFYEFYHLPNQKRLYEKFFPNAHHSFYDVYKNSSIIFINNNVVISSPRPYLPNMIDIGGIHVSQPKPLKKKLQKFLDTANDGVIIFSMGSLLQGSDWDDVQREAFIEAFRELKQKVLWKYENETLPNKPSNVKISKWLPQSDVLAHENVKLFITHAGLLGSTEALIHSVPMLAIPMFGDQHMNAANAVVRGYGLQLDYKNLTKDKISDAINEMLSNEKYQINAKLWSSRFKDRPITPKLSVIYWTKYAVKHKGAFHLRTTGNELSFIELYSLDVLISMFAIFFTIIFVCCKIFIKIFKPFSSRNQKVKQQ</sequence>
<evidence type="ECO:0000256" key="2">
    <source>
        <dbReference type="ARBA" id="ARBA00022676"/>
    </source>
</evidence>
<evidence type="ECO:0000256" key="5">
    <source>
        <dbReference type="RuleBase" id="RU362059"/>
    </source>
</evidence>
<dbReference type="InterPro" id="IPR050271">
    <property type="entry name" value="UDP-glycosyltransferase"/>
</dbReference>
<keyword evidence="2 4" id="KW-0328">Glycosyltransferase</keyword>
<evidence type="ECO:0000256" key="1">
    <source>
        <dbReference type="ARBA" id="ARBA00009995"/>
    </source>
</evidence>
<feature type="transmembrane region" description="Helical" evidence="5">
    <location>
        <begin position="440"/>
        <end position="460"/>
    </location>
</feature>
<dbReference type="GO" id="GO:0015020">
    <property type="term" value="F:glucuronosyltransferase activity"/>
    <property type="evidence" value="ECO:0007669"/>
    <property type="project" value="UniProtKB-EC"/>
</dbReference>
<reference evidence="6" key="1">
    <citation type="submission" date="2021-03" db="EMBL/GenBank/DDBJ databases">
        <title>Chromosome level genome of the anhydrobiotic midge Polypedilum vanderplanki.</title>
        <authorList>
            <person name="Yoshida Y."/>
            <person name="Kikawada T."/>
            <person name="Gusev O."/>
        </authorList>
    </citation>
    <scope>NUCLEOTIDE SEQUENCE</scope>
    <source>
        <strain evidence="6">NIAS01</strain>
        <tissue evidence="6">Whole body or cell culture</tissue>
    </source>
</reference>
<keyword evidence="5" id="KW-0472">Membrane</keyword>
<evidence type="ECO:0000313" key="7">
    <source>
        <dbReference type="Proteomes" id="UP001107558"/>
    </source>
</evidence>
<dbReference type="Pfam" id="PF00201">
    <property type="entry name" value="UDPGT"/>
    <property type="match status" value="1"/>
</dbReference>
<dbReference type="FunFam" id="3.40.50.2000:FF:000050">
    <property type="entry name" value="UDP-glucuronosyltransferase"/>
    <property type="match status" value="1"/>
</dbReference>
<dbReference type="GO" id="GO:0016020">
    <property type="term" value="C:membrane"/>
    <property type="evidence" value="ECO:0007669"/>
    <property type="project" value="UniProtKB-SubCell"/>
</dbReference>
<dbReference type="InterPro" id="IPR035595">
    <property type="entry name" value="UDP_glycos_trans_CS"/>
</dbReference>
<dbReference type="EMBL" id="JADBJN010000003">
    <property type="protein sequence ID" value="KAG5672608.1"/>
    <property type="molecule type" value="Genomic_DNA"/>
</dbReference>
<protein>
    <recommendedName>
        <fullName evidence="5">UDP-glucuronosyltransferase</fullName>
        <ecNumber evidence="5">2.4.1.17</ecNumber>
    </recommendedName>
</protein>
<evidence type="ECO:0000313" key="6">
    <source>
        <dbReference type="EMBL" id="KAG5672608.1"/>
    </source>
</evidence>
<evidence type="ECO:0000256" key="4">
    <source>
        <dbReference type="RuleBase" id="RU003718"/>
    </source>
</evidence>
<comment type="similarity">
    <text evidence="1 4">Belongs to the UDP-glycosyltransferase family.</text>
</comment>
<proteinExistence type="inferred from homology"/>
<dbReference type="CDD" id="cd03784">
    <property type="entry name" value="GT1_Gtf-like"/>
    <property type="match status" value="1"/>
</dbReference>
<dbReference type="EC" id="2.4.1.17" evidence="5"/>
<organism evidence="6 7">
    <name type="scientific">Polypedilum vanderplanki</name>
    <name type="common">Sleeping chironomid midge</name>
    <dbReference type="NCBI Taxonomy" id="319348"/>
    <lineage>
        <taxon>Eukaryota</taxon>
        <taxon>Metazoa</taxon>
        <taxon>Ecdysozoa</taxon>
        <taxon>Arthropoda</taxon>
        <taxon>Hexapoda</taxon>
        <taxon>Insecta</taxon>
        <taxon>Pterygota</taxon>
        <taxon>Neoptera</taxon>
        <taxon>Endopterygota</taxon>
        <taxon>Diptera</taxon>
        <taxon>Nematocera</taxon>
        <taxon>Chironomoidea</taxon>
        <taxon>Chironomidae</taxon>
        <taxon>Chironominae</taxon>
        <taxon>Polypedilum</taxon>
        <taxon>Polypedilum</taxon>
    </lineage>
</organism>
<keyword evidence="3 4" id="KW-0808">Transferase</keyword>
<evidence type="ECO:0000256" key="3">
    <source>
        <dbReference type="ARBA" id="ARBA00022679"/>
    </source>
</evidence>
<keyword evidence="5" id="KW-1133">Transmembrane helix</keyword>
<dbReference type="AlphaFoldDB" id="A0A9J6BSC5"/>
<dbReference type="Gene3D" id="3.40.50.2000">
    <property type="entry name" value="Glycogen Phosphorylase B"/>
    <property type="match status" value="1"/>
</dbReference>
<gene>
    <name evidence="6" type="ORF">PVAND_002723</name>
</gene>
<keyword evidence="5" id="KW-0812">Transmembrane</keyword>
<dbReference type="OrthoDB" id="5835829at2759"/>
<comment type="catalytic activity">
    <reaction evidence="5">
        <text>glucuronate acceptor + UDP-alpha-D-glucuronate = acceptor beta-D-glucuronoside + UDP + H(+)</text>
        <dbReference type="Rhea" id="RHEA:21032"/>
        <dbReference type="ChEBI" id="CHEBI:15378"/>
        <dbReference type="ChEBI" id="CHEBI:58052"/>
        <dbReference type="ChEBI" id="CHEBI:58223"/>
        <dbReference type="ChEBI" id="CHEBI:132367"/>
        <dbReference type="ChEBI" id="CHEBI:132368"/>
        <dbReference type="EC" id="2.4.1.17"/>
    </reaction>
</comment>
<comment type="caution">
    <text evidence="6">The sequence shown here is derived from an EMBL/GenBank/DDBJ whole genome shotgun (WGS) entry which is preliminary data.</text>
</comment>
<dbReference type="SUPFAM" id="SSF53756">
    <property type="entry name" value="UDP-Glycosyltransferase/glycogen phosphorylase"/>
    <property type="match status" value="1"/>
</dbReference>
<dbReference type="PANTHER" id="PTHR48043:SF159">
    <property type="entry name" value="EG:EG0003.4 PROTEIN-RELATED"/>
    <property type="match status" value="1"/>
</dbReference>
<comment type="subcellular location">
    <subcellularLocation>
        <location evidence="5">Membrane</location>
        <topology evidence="5">Single-pass membrane protein</topology>
    </subcellularLocation>
</comment>
<dbReference type="Proteomes" id="UP001107558">
    <property type="component" value="Chromosome 3"/>
</dbReference>
<dbReference type="PROSITE" id="PS00375">
    <property type="entry name" value="UDPGT"/>
    <property type="match status" value="1"/>
</dbReference>
<dbReference type="InterPro" id="IPR002213">
    <property type="entry name" value="UDP_glucos_trans"/>
</dbReference>
<keyword evidence="7" id="KW-1185">Reference proteome</keyword>